<evidence type="ECO:0000313" key="2">
    <source>
        <dbReference type="Proteomes" id="UP001304895"/>
    </source>
</evidence>
<name>A0AAN6ZD09_9PEZI</name>
<dbReference type="Proteomes" id="UP001304895">
    <property type="component" value="Unassembled WGS sequence"/>
</dbReference>
<protein>
    <submittedName>
        <fullName evidence="1">Uncharacterized protein</fullName>
    </submittedName>
</protein>
<reference evidence="1" key="2">
    <citation type="submission" date="2023-05" db="EMBL/GenBank/DDBJ databases">
        <authorList>
            <consortium name="Lawrence Berkeley National Laboratory"/>
            <person name="Steindorff A."/>
            <person name="Hensen N."/>
            <person name="Bonometti L."/>
            <person name="Westerberg I."/>
            <person name="Brannstrom I.O."/>
            <person name="Guillou S."/>
            <person name="Cros-Aarteil S."/>
            <person name="Calhoun S."/>
            <person name="Haridas S."/>
            <person name="Kuo A."/>
            <person name="Mondo S."/>
            <person name="Pangilinan J."/>
            <person name="Riley R."/>
            <person name="Labutti K."/>
            <person name="Andreopoulos B."/>
            <person name="Lipzen A."/>
            <person name="Chen C."/>
            <person name="Yanf M."/>
            <person name="Daum C."/>
            <person name="Ng V."/>
            <person name="Clum A."/>
            <person name="Ohm R."/>
            <person name="Martin F."/>
            <person name="Silar P."/>
            <person name="Natvig D."/>
            <person name="Lalanne C."/>
            <person name="Gautier V."/>
            <person name="Ament-Velasquez S.L."/>
            <person name="Kruys A."/>
            <person name="Hutchinson M.I."/>
            <person name="Powell A.J."/>
            <person name="Barry K."/>
            <person name="Miller A.N."/>
            <person name="Grigoriev I.V."/>
            <person name="Debuchy R."/>
            <person name="Gladieux P."/>
            <person name="Thoren M.H."/>
            <person name="Johannesson H."/>
        </authorList>
    </citation>
    <scope>NUCLEOTIDE SEQUENCE</scope>
    <source>
        <strain evidence="1">CBS 123565</strain>
    </source>
</reference>
<reference evidence="1" key="1">
    <citation type="journal article" date="2023" name="Mol. Phylogenet. Evol.">
        <title>Genome-scale phylogeny and comparative genomics of the fungal order Sordariales.</title>
        <authorList>
            <person name="Hensen N."/>
            <person name="Bonometti L."/>
            <person name="Westerberg I."/>
            <person name="Brannstrom I.O."/>
            <person name="Guillou S."/>
            <person name="Cros-Aarteil S."/>
            <person name="Calhoun S."/>
            <person name="Haridas S."/>
            <person name="Kuo A."/>
            <person name="Mondo S."/>
            <person name="Pangilinan J."/>
            <person name="Riley R."/>
            <person name="LaButti K."/>
            <person name="Andreopoulos B."/>
            <person name="Lipzen A."/>
            <person name="Chen C."/>
            <person name="Yan M."/>
            <person name="Daum C."/>
            <person name="Ng V."/>
            <person name="Clum A."/>
            <person name="Steindorff A."/>
            <person name="Ohm R.A."/>
            <person name="Martin F."/>
            <person name="Silar P."/>
            <person name="Natvig D.O."/>
            <person name="Lalanne C."/>
            <person name="Gautier V."/>
            <person name="Ament-Velasquez S.L."/>
            <person name="Kruys A."/>
            <person name="Hutchinson M.I."/>
            <person name="Powell A.J."/>
            <person name="Barry K."/>
            <person name="Miller A.N."/>
            <person name="Grigoriev I.V."/>
            <person name="Debuchy R."/>
            <person name="Gladieux P."/>
            <person name="Hiltunen Thoren M."/>
            <person name="Johannesson H."/>
        </authorList>
    </citation>
    <scope>NUCLEOTIDE SEQUENCE</scope>
    <source>
        <strain evidence="1">CBS 123565</strain>
    </source>
</reference>
<accession>A0AAN6ZD09</accession>
<dbReference type="EMBL" id="MU853412">
    <property type="protein sequence ID" value="KAK4133386.1"/>
    <property type="molecule type" value="Genomic_DNA"/>
</dbReference>
<sequence length="176" mass="20354">MAQLVSVALYHRDRFSKGHLRDVFGYEAYHWSIVLMPEVSQGRDCYVFEATDASAIDPVTIRLTNPTMDWWLRGKNNVDPTQSSKLLGCIVIGQTPSTLPYSELLDFFRRVPLPVRDRDPQQSCVTWAADAIRALQRQGWVREFELGRFQDWALSYADERMRGLDSREPKVTHYSV</sequence>
<dbReference type="AlphaFoldDB" id="A0AAN6ZD09"/>
<keyword evidence="2" id="KW-1185">Reference proteome</keyword>
<evidence type="ECO:0000313" key="1">
    <source>
        <dbReference type="EMBL" id="KAK4133386.1"/>
    </source>
</evidence>
<dbReference type="Pfam" id="PF21858">
    <property type="entry name" value="DUF6914"/>
    <property type="match status" value="1"/>
</dbReference>
<gene>
    <name evidence="1" type="ORF">BT67DRAFT_442832</name>
</gene>
<proteinExistence type="predicted"/>
<comment type="caution">
    <text evidence="1">The sequence shown here is derived from an EMBL/GenBank/DDBJ whole genome shotgun (WGS) entry which is preliminary data.</text>
</comment>
<dbReference type="InterPro" id="IPR054208">
    <property type="entry name" value="DUF6914"/>
</dbReference>
<organism evidence="1 2">
    <name type="scientific">Trichocladium antarcticum</name>
    <dbReference type="NCBI Taxonomy" id="1450529"/>
    <lineage>
        <taxon>Eukaryota</taxon>
        <taxon>Fungi</taxon>
        <taxon>Dikarya</taxon>
        <taxon>Ascomycota</taxon>
        <taxon>Pezizomycotina</taxon>
        <taxon>Sordariomycetes</taxon>
        <taxon>Sordariomycetidae</taxon>
        <taxon>Sordariales</taxon>
        <taxon>Chaetomiaceae</taxon>
        <taxon>Trichocladium</taxon>
    </lineage>
</organism>